<keyword evidence="7 10" id="KW-1133">Transmembrane helix</keyword>
<evidence type="ECO:0000256" key="2">
    <source>
        <dbReference type="ARBA" id="ARBA00007809"/>
    </source>
</evidence>
<keyword evidence="12" id="KW-1185">Reference proteome</keyword>
<comment type="subcellular location">
    <subcellularLocation>
        <location evidence="1">Endomembrane system</location>
        <topology evidence="1">Multi-pass membrane protein</topology>
    </subcellularLocation>
</comment>
<comment type="similarity">
    <text evidence="2">Belongs to the SWEET sugar transporter family.</text>
</comment>
<evidence type="ECO:0000256" key="1">
    <source>
        <dbReference type="ARBA" id="ARBA00004127"/>
    </source>
</evidence>
<dbReference type="InterPro" id="IPR047664">
    <property type="entry name" value="SWEET"/>
</dbReference>
<dbReference type="Pfam" id="PF03083">
    <property type="entry name" value="MtN3_slv"/>
    <property type="match status" value="1"/>
</dbReference>
<evidence type="ECO:0000256" key="6">
    <source>
        <dbReference type="ARBA" id="ARBA00022737"/>
    </source>
</evidence>
<keyword evidence="5 10" id="KW-0812">Transmembrane</keyword>
<keyword evidence="8 10" id="KW-0472">Membrane</keyword>
<keyword evidence="4" id="KW-0762">Sugar transport</keyword>
<accession>A0AAV5LGT7</accession>
<dbReference type="Proteomes" id="UP001054252">
    <property type="component" value="Unassembled WGS sequence"/>
</dbReference>
<evidence type="ECO:0000256" key="5">
    <source>
        <dbReference type="ARBA" id="ARBA00022692"/>
    </source>
</evidence>
<evidence type="ECO:0000256" key="8">
    <source>
        <dbReference type="ARBA" id="ARBA00023136"/>
    </source>
</evidence>
<dbReference type="GO" id="GO:0012505">
    <property type="term" value="C:endomembrane system"/>
    <property type="evidence" value="ECO:0007669"/>
    <property type="project" value="UniProtKB-SubCell"/>
</dbReference>
<feature type="region of interest" description="Disordered" evidence="9">
    <location>
        <begin position="89"/>
        <end position="108"/>
    </location>
</feature>
<dbReference type="GO" id="GO:0051260">
    <property type="term" value="P:protein homooligomerization"/>
    <property type="evidence" value="ECO:0007669"/>
    <property type="project" value="UniProtKB-ARBA"/>
</dbReference>
<keyword evidence="3" id="KW-0813">Transport</keyword>
<name>A0AAV5LGT7_9ROSI</name>
<dbReference type="GO" id="GO:0051119">
    <property type="term" value="F:sugar transmembrane transporter activity"/>
    <property type="evidence" value="ECO:0007669"/>
    <property type="project" value="InterPro"/>
</dbReference>
<reference evidence="11 12" key="1">
    <citation type="journal article" date="2021" name="Commun. Biol.">
        <title>The genome of Shorea leprosula (Dipterocarpaceae) highlights the ecological relevance of drought in aseasonal tropical rainforests.</title>
        <authorList>
            <person name="Ng K.K.S."/>
            <person name="Kobayashi M.J."/>
            <person name="Fawcett J.A."/>
            <person name="Hatakeyama M."/>
            <person name="Paape T."/>
            <person name="Ng C.H."/>
            <person name="Ang C.C."/>
            <person name="Tnah L.H."/>
            <person name="Lee C.T."/>
            <person name="Nishiyama T."/>
            <person name="Sese J."/>
            <person name="O'Brien M.J."/>
            <person name="Copetti D."/>
            <person name="Mohd Noor M.I."/>
            <person name="Ong R.C."/>
            <person name="Putra M."/>
            <person name="Sireger I.Z."/>
            <person name="Indrioko S."/>
            <person name="Kosugi Y."/>
            <person name="Izuno A."/>
            <person name="Isagi Y."/>
            <person name="Lee S.L."/>
            <person name="Shimizu K.K."/>
        </authorList>
    </citation>
    <scope>NUCLEOTIDE SEQUENCE [LARGE SCALE GENOMIC DNA]</scope>
    <source>
        <strain evidence="11">214</strain>
    </source>
</reference>
<dbReference type="Gene3D" id="1.20.1280.290">
    <property type="match status" value="1"/>
</dbReference>
<evidence type="ECO:0000256" key="7">
    <source>
        <dbReference type="ARBA" id="ARBA00022989"/>
    </source>
</evidence>
<comment type="caution">
    <text evidence="11">The sequence shown here is derived from an EMBL/GenBank/DDBJ whole genome shotgun (WGS) entry which is preliminary data.</text>
</comment>
<dbReference type="AlphaFoldDB" id="A0AAV5LGT7"/>
<feature type="transmembrane region" description="Helical" evidence="10">
    <location>
        <begin position="6"/>
        <end position="26"/>
    </location>
</feature>
<proteinExistence type="inferred from homology"/>
<evidence type="ECO:0000256" key="9">
    <source>
        <dbReference type="SAM" id="MobiDB-lite"/>
    </source>
</evidence>
<dbReference type="FunFam" id="1.20.1280.290:FF:000002">
    <property type="entry name" value="Bidirectional sugar transporter SWEET"/>
    <property type="match status" value="1"/>
</dbReference>
<evidence type="ECO:0000313" key="11">
    <source>
        <dbReference type="EMBL" id="GKV36448.1"/>
    </source>
</evidence>
<keyword evidence="6" id="KW-0677">Repeat</keyword>
<sequence length="108" mass="12221">MFVGILCIIFSVAMYASPLTVMTLVIKTKSVKYMPFSLSLANLLNGIIWVIYAVLKFDLYILIPNALGTLSGMVQIILYATYYRTTRWNEEDEEEGRGRSEVQLSNDA</sequence>
<gene>
    <name evidence="11" type="ORF">SLEP1_g44580</name>
</gene>
<feature type="transmembrane region" description="Helical" evidence="10">
    <location>
        <begin position="61"/>
        <end position="82"/>
    </location>
</feature>
<dbReference type="GO" id="GO:0016020">
    <property type="term" value="C:membrane"/>
    <property type="evidence" value="ECO:0007669"/>
    <property type="project" value="InterPro"/>
</dbReference>
<evidence type="ECO:0000256" key="4">
    <source>
        <dbReference type="ARBA" id="ARBA00022597"/>
    </source>
</evidence>
<protein>
    <submittedName>
        <fullName evidence="11">Uncharacterized protein</fullName>
    </submittedName>
</protein>
<dbReference type="EMBL" id="BPVZ01000116">
    <property type="protein sequence ID" value="GKV36448.1"/>
    <property type="molecule type" value="Genomic_DNA"/>
</dbReference>
<dbReference type="PANTHER" id="PTHR10791:SF159">
    <property type="entry name" value="BIDIRECTIONAL SUGAR TRANSPORTER SWEET5"/>
    <property type="match status" value="1"/>
</dbReference>
<evidence type="ECO:0000313" key="12">
    <source>
        <dbReference type="Proteomes" id="UP001054252"/>
    </source>
</evidence>
<organism evidence="11 12">
    <name type="scientific">Rubroshorea leprosula</name>
    <dbReference type="NCBI Taxonomy" id="152421"/>
    <lineage>
        <taxon>Eukaryota</taxon>
        <taxon>Viridiplantae</taxon>
        <taxon>Streptophyta</taxon>
        <taxon>Embryophyta</taxon>
        <taxon>Tracheophyta</taxon>
        <taxon>Spermatophyta</taxon>
        <taxon>Magnoliopsida</taxon>
        <taxon>eudicotyledons</taxon>
        <taxon>Gunneridae</taxon>
        <taxon>Pentapetalae</taxon>
        <taxon>rosids</taxon>
        <taxon>malvids</taxon>
        <taxon>Malvales</taxon>
        <taxon>Dipterocarpaceae</taxon>
        <taxon>Rubroshorea</taxon>
    </lineage>
</organism>
<dbReference type="PANTHER" id="PTHR10791">
    <property type="entry name" value="RAG1-ACTIVATING PROTEIN 1"/>
    <property type="match status" value="1"/>
</dbReference>
<feature type="transmembrane region" description="Helical" evidence="10">
    <location>
        <begin position="33"/>
        <end position="55"/>
    </location>
</feature>
<evidence type="ECO:0000256" key="10">
    <source>
        <dbReference type="SAM" id="Phobius"/>
    </source>
</evidence>
<evidence type="ECO:0000256" key="3">
    <source>
        <dbReference type="ARBA" id="ARBA00022448"/>
    </source>
</evidence>
<dbReference type="InterPro" id="IPR004316">
    <property type="entry name" value="SWEET_rpt"/>
</dbReference>